<sequence>MPVTANSTSGPSFGLYNSKSCDACRARKVRCTGPGAPGPCEKCKRRKETCHFSPKRFGRRGHGTTTSAETGQLMNGEHPSLLKSIQSPALTASPKPSTPTEAALKGTWEQPLLKTGAVVDSLDWDTPAPRNPTSGTPETPGIPELCVDRLLARARGHATPRCQQSSGDAAFIRWNGIFGGRNSLTFFTDSRLQSLEQCLGNTRINEIVGRATSVIDGRIRRADPAYYAARRDQGPSQWSDSTVAASYMQVYFDRVHPIYPILDKSKFQGTVSSPDFPHVLTQNKAWACLYHAVLAIASQHTHGGSFEPAKGESSKIFIVALANFSDLVLLPDSLLVLQALAAMAIYVTTVSGLAVEQAIMSEAARRAQNLSSTNFGDHDRHIYQRAFWVLYGLEKMSSFHFGRISSFVDNDISCPVPYVPESVFDGFNWFLTFITHARLTSRVYISLFSAGVTGNSSSYYLSTVAQLSDELASWRMALPDTGFRPGGLVRPHGVAGAQAKIVALTTHYLYYSIKLSLSRTALLHLPGSPESSSEESITKPMLDAARSILDLTALIEVEPYTPILVLAGIPITALFVLFDFVIQNPLQPETSMDLALLDIAGGHFSRIDYATGGSLPGSLVSEFAHIARDYVKEVHRRHGGTWDSAVPQSANPAVARPRGYSHSAGDPAVRIGSNAAVIGAGDTVGEMHVARDQTILRHSEPDAAGSSGDGGDSRMYGEEVAGTDIMGLFSYFIPDLDSVLYDEISGTYPSVQE</sequence>
<dbReference type="Gene3D" id="4.10.240.10">
    <property type="entry name" value="Zn(2)-C6 fungal-type DNA-binding domain"/>
    <property type="match status" value="1"/>
</dbReference>
<dbReference type="EMBL" id="ONZQ02000010">
    <property type="protein sequence ID" value="SPO04602.1"/>
    <property type="molecule type" value="Genomic_DNA"/>
</dbReference>
<dbReference type="GO" id="GO:0008270">
    <property type="term" value="F:zinc ion binding"/>
    <property type="evidence" value="ECO:0007669"/>
    <property type="project" value="InterPro"/>
</dbReference>
<dbReference type="PANTHER" id="PTHR46910">
    <property type="entry name" value="TRANSCRIPTION FACTOR PDR1"/>
    <property type="match status" value="1"/>
</dbReference>
<keyword evidence="3" id="KW-0805">Transcription regulation</keyword>
<dbReference type="InterPro" id="IPR001138">
    <property type="entry name" value="Zn2Cys6_DnaBD"/>
</dbReference>
<evidence type="ECO:0000256" key="4">
    <source>
        <dbReference type="ARBA" id="ARBA00023125"/>
    </source>
</evidence>
<dbReference type="GO" id="GO:0000981">
    <property type="term" value="F:DNA-binding transcription factor activity, RNA polymerase II-specific"/>
    <property type="evidence" value="ECO:0007669"/>
    <property type="project" value="InterPro"/>
</dbReference>
<keyword evidence="6" id="KW-0539">Nucleus</keyword>
<keyword evidence="10" id="KW-1185">Reference proteome</keyword>
<evidence type="ECO:0000259" key="8">
    <source>
        <dbReference type="PROSITE" id="PS50048"/>
    </source>
</evidence>
<dbReference type="PROSITE" id="PS50048">
    <property type="entry name" value="ZN2_CY6_FUNGAL_2"/>
    <property type="match status" value="1"/>
</dbReference>
<evidence type="ECO:0000256" key="5">
    <source>
        <dbReference type="ARBA" id="ARBA00023163"/>
    </source>
</evidence>
<dbReference type="SMART" id="SM00906">
    <property type="entry name" value="Fungal_trans"/>
    <property type="match status" value="1"/>
</dbReference>
<accession>A0AAE8N4A3</accession>
<organism evidence="9 10">
    <name type="scientific">Cephalotrichum gorgonifer</name>
    <dbReference type="NCBI Taxonomy" id="2041049"/>
    <lineage>
        <taxon>Eukaryota</taxon>
        <taxon>Fungi</taxon>
        <taxon>Dikarya</taxon>
        <taxon>Ascomycota</taxon>
        <taxon>Pezizomycotina</taxon>
        <taxon>Sordariomycetes</taxon>
        <taxon>Hypocreomycetidae</taxon>
        <taxon>Microascales</taxon>
        <taxon>Microascaceae</taxon>
        <taxon>Cephalotrichum</taxon>
    </lineage>
</organism>
<dbReference type="Pfam" id="PF04082">
    <property type="entry name" value="Fungal_trans"/>
    <property type="match status" value="1"/>
</dbReference>
<feature type="compositionally biased region" description="Polar residues" evidence="7">
    <location>
        <begin position="63"/>
        <end position="73"/>
    </location>
</feature>
<dbReference type="InterPro" id="IPR036864">
    <property type="entry name" value="Zn2-C6_fun-type_DNA-bd_sf"/>
</dbReference>
<keyword evidence="5" id="KW-0804">Transcription</keyword>
<dbReference type="Proteomes" id="UP001187682">
    <property type="component" value="Unassembled WGS sequence"/>
</dbReference>
<gene>
    <name evidence="9" type="ORF">DNG_07287</name>
</gene>
<reference evidence="9" key="1">
    <citation type="submission" date="2018-03" db="EMBL/GenBank/DDBJ databases">
        <authorList>
            <person name="Guldener U."/>
        </authorList>
    </citation>
    <scope>NUCLEOTIDE SEQUENCE</scope>
</reference>
<proteinExistence type="predicted"/>
<keyword evidence="2" id="KW-0479">Metal-binding</keyword>
<dbReference type="InterPro" id="IPR050987">
    <property type="entry name" value="AtrR-like"/>
</dbReference>
<dbReference type="SUPFAM" id="SSF57701">
    <property type="entry name" value="Zn2/Cys6 DNA-binding domain"/>
    <property type="match status" value="1"/>
</dbReference>
<dbReference type="GO" id="GO:0005634">
    <property type="term" value="C:nucleus"/>
    <property type="evidence" value="ECO:0007669"/>
    <property type="project" value="UniProtKB-SubCell"/>
</dbReference>
<dbReference type="GO" id="GO:0006351">
    <property type="term" value="P:DNA-templated transcription"/>
    <property type="evidence" value="ECO:0007669"/>
    <property type="project" value="InterPro"/>
</dbReference>
<keyword evidence="4" id="KW-0238">DNA-binding</keyword>
<feature type="region of interest" description="Disordered" evidence="7">
    <location>
        <begin position="697"/>
        <end position="716"/>
    </location>
</feature>
<evidence type="ECO:0000256" key="2">
    <source>
        <dbReference type="ARBA" id="ARBA00022723"/>
    </source>
</evidence>
<comment type="subcellular location">
    <subcellularLocation>
        <location evidence="1">Nucleus</location>
    </subcellularLocation>
</comment>
<evidence type="ECO:0000256" key="1">
    <source>
        <dbReference type="ARBA" id="ARBA00004123"/>
    </source>
</evidence>
<protein>
    <recommendedName>
        <fullName evidence="8">Zn(2)-C6 fungal-type domain-containing protein</fullName>
    </recommendedName>
</protein>
<evidence type="ECO:0000256" key="6">
    <source>
        <dbReference type="ARBA" id="ARBA00023242"/>
    </source>
</evidence>
<evidence type="ECO:0000313" key="9">
    <source>
        <dbReference type="EMBL" id="SPO04602.1"/>
    </source>
</evidence>
<dbReference type="AlphaFoldDB" id="A0AAE8N4A3"/>
<dbReference type="GO" id="GO:0003677">
    <property type="term" value="F:DNA binding"/>
    <property type="evidence" value="ECO:0007669"/>
    <property type="project" value="UniProtKB-KW"/>
</dbReference>
<feature type="region of interest" description="Disordered" evidence="7">
    <location>
        <begin position="54"/>
        <end position="75"/>
    </location>
</feature>
<feature type="domain" description="Zn(2)-C6 fungal-type" evidence="8">
    <location>
        <begin position="20"/>
        <end position="52"/>
    </location>
</feature>
<comment type="caution">
    <text evidence="9">The sequence shown here is derived from an EMBL/GenBank/DDBJ whole genome shotgun (WGS) entry which is preliminary data.</text>
</comment>
<name>A0AAE8N4A3_9PEZI</name>
<dbReference type="CDD" id="cd00067">
    <property type="entry name" value="GAL4"/>
    <property type="match status" value="1"/>
</dbReference>
<feature type="region of interest" description="Disordered" evidence="7">
    <location>
        <begin position="120"/>
        <end position="142"/>
    </location>
</feature>
<dbReference type="SMART" id="SM00066">
    <property type="entry name" value="GAL4"/>
    <property type="match status" value="1"/>
</dbReference>
<evidence type="ECO:0000313" key="10">
    <source>
        <dbReference type="Proteomes" id="UP001187682"/>
    </source>
</evidence>
<dbReference type="InterPro" id="IPR007219">
    <property type="entry name" value="XnlR_reg_dom"/>
</dbReference>
<evidence type="ECO:0000256" key="3">
    <source>
        <dbReference type="ARBA" id="ARBA00023015"/>
    </source>
</evidence>
<dbReference type="CDD" id="cd12148">
    <property type="entry name" value="fungal_TF_MHR"/>
    <property type="match status" value="1"/>
</dbReference>
<dbReference type="PROSITE" id="PS00463">
    <property type="entry name" value="ZN2_CY6_FUNGAL_1"/>
    <property type="match status" value="1"/>
</dbReference>
<dbReference type="PANTHER" id="PTHR46910:SF37">
    <property type="entry name" value="ZN(II)2CYS6 TRANSCRIPTION FACTOR (EUROFUNG)"/>
    <property type="match status" value="1"/>
</dbReference>
<evidence type="ECO:0000256" key="7">
    <source>
        <dbReference type="SAM" id="MobiDB-lite"/>
    </source>
</evidence>